<dbReference type="InterPro" id="IPR016169">
    <property type="entry name" value="FAD-bd_PCMH_sub2"/>
</dbReference>
<accession>A0ABX0XZU8</accession>
<organism evidence="5 6">
    <name type="scientific">Planosporangium thailandense</name>
    <dbReference type="NCBI Taxonomy" id="765197"/>
    <lineage>
        <taxon>Bacteria</taxon>
        <taxon>Bacillati</taxon>
        <taxon>Actinomycetota</taxon>
        <taxon>Actinomycetes</taxon>
        <taxon>Micromonosporales</taxon>
        <taxon>Micromonosporaceae</taxon>
        <taxon>Planosporangium</taxon>
    </lineage>
</organism>
<feature type="domain" description="FAD-binding PCMH-type" evidence="4">
    <location>
        <begin position="1"/>
        <end position="177"/>
    </location>
</feature>
<dbReference type="InterPro" id="IPR005107">
    <property type="entry name" value="CO_DH_flav_C"/>
</dbReference>
<dbReference type="InterPro" id="IPR016167">
    <property type="entry name" value="FAD-bd_PCMH_sub1"/>
</dbReference>
<dbReference type="RefSeq" id="WP_167926319.1">
    <property type="nucleotide sequence ID" value="NZ_JAATVY010000011.1"/>
</dbReference>
<evidence type="ECO:0000313" key="6">
    <source>
        <dbReference type="Proteomes" id="UP000722989"/>
    </source>
</evidence>
<dbReference type="Gene3D" id="3.30.43.10">
    <property type="entry name" value="Uridine Diphospho-n-acetylenolpyruvylglucosamine Reductase, domain 2"/>
    <property type="match status" value="1"/>
</dbReference>
<dbReference type="Gene3D" id="3.30.390.50">
    <property type="entry name" value="CO dehydrogenase flavoprotein, C-terminal domain"/>
    <property type="match status" value="1"/>
</dbReference>
<reference evidence="5 6" key="1">
    <citation type="submission" date="2020-03" db="EMBL/GenBank/DDBJ databases">
        <title>WGS of the type strain of Planosporangium spp.</title>
        <authorList>
            <person name="Thawai C."/>
        </authorList>
    </citation>
    <scope>NUCLEOTIDE SEQUENCE [LARGE SCALE GENOMIC DNA]</scope>
    <source>
        <strain evidence="5 6">TBRC 5610</strain>
    </source>
</reference>
<dbReference type="SMART" id="SM01092">
    <property type="entry name" value="CO_deh_flav_C"/>
    <property type="match status" value="1"/>
</dbReference>
<evidence type="ECO:0000256" key="3">
    <source>
        <dbReference type="ARBA" id="ARBA00023002"/>
    </source>
</evidence>
<dbReference type="PANTHER" id="PTHR42659:SF2">
    <property type="entry name" value="XANTHINE DEHYDROGENASE SUBUNIT C-RELATED"/>
    <property type="match status" value="1"/>
</dbReference>
<keyword evidence="3" id="KW-0560">Oxidoreductase</keyword>
<keyword evidence="2" id="KW-0274">FAD</keyword>
<dbReference type="Pfam" id="PF00941">
    <property type="entry name" value="FAD_binding_5"/>
    <property type="match status" value="1"/>
</dbReference>
<dbReference type="PANTHER" id="PTHR42659">
    <property type="entry name" value="XANTHINE DEHYDROGENASE SUBUNIT C-RELATED"/>
    <property type="match status" value="1"/>
</dbReference>
<evidence type="ECO:0000256" key="2">
    <source>
        <dbReference type="ARBA" id="ARBA00022827"/>
    </source>
</evidence>
<dbReference type="Gene3D" id="3.30.465.10">
    <property type="match status" value="1"/>
</dbReference>
<dbReference type="InterPro" id="IPR036318">
    <property type="entry name" value="FAD-bd_PCMH-like_sf"/>
</dbReference>
<dbReference type="InterPro" id="IPR002346">
    <property type="entry name" value="Mopterin_DH_FAD-bd"/>
</dbReference>
<evidence type="ECO:0000259" key="4">
    <source>
        <dbReference type="PROSITE" id="PS51387"/>
    </source>
</evidence>
<dbReference type="Proteomes" id="UP000722989">
    <property type="component" value="Unassembled WGS sequence"/>
</dbReference>
<evidence type="ECO:0000313" key="5">
    <source>
        <dbReference type="EMBL" id="NJC71422.1"/>
    </source>
</evidence>
<sequence length="288" mass="31057">MKPAPFAYVRADTAADAIALIDEDPDAKFLAGGQSLLTLMNLRLARPARVVDIGGLGELNRVFDDADSVLVGATVRHRAFETDPLLRRLVPLAADAARHIGHVAIRNQGTLGGTLAHADPAAELPLVMVTLGATMYAESRRRGRRAIPAQDFFVSHYTSELEPDELLTWVRIPTLLPREGWGFVEYARRHGDFAIAGAAAVVGLRPDGTVERVRAGLLNVGDRPLLVSGGASMSGCRPDDELWRDLAGEWVRQANPPENADYVRDVARAALTRALRAAYDRAVSAGGE</sequence>
<keyword evidence="6" id="KW-1185">Reference proteome</keyword>
<dbReference type="InterPro" id="IPR036683">
    <property type="entry name" value="CO_DH_flav_C_dom_sf"/>
</dbReference>
<dbReference type="InterPro" id="IPR016166">
    <property type="entry name" value="FAD-bd_PCMH"/>
</dbReference>
<dbReference type="InterPro" id="IPR051312">
    <property type="entry name" value="Diverse_Substr_Oxidored"/>
</dbReference>
<name>A0ABX0XZU8_9ACTN</name>
<dbReference type="PROSITE" id="PS51387">
    <property type="entry name" value="FAD_PCMH"/>
    <property type="match status" value="1"/>
</dbReference>
<proteinExistence type="predicted"/>
<evidence type="ECO:0000256" key="1">
    <source>
        <dbReference type="ARBA" id="ARBA00022630"/>
    </source>
</evidence>
<dbReference type="SUPFAM" id="SSF56176">
    <property type="entry name" value="FAD-binding/transporter-associated domain-like"/>
    <property type="match status" value="1"/>
</dbReference>
<dbReference type="SUPFAM" id="SSF55447">
    <property type="entry name" value="CO dehydrogenase flavoprotein C-terminal domain-like"/>
    <property type="match status" value="1"/>
</dbReference>
<gene>
    <name evidence="5" type="ORF">HC031_17105</name>
</gene>
<protein>
    <submittedName>
        <fullName evidence="5">Carbon monoxide dehydrogenase</fullName>
    </submittedName>
</protein>
<comment type="caution">
    <text evidence="5">The sequence shown here is derived from an EMBL/GenBank/DDBJ whole genome shotgun (WGS) entry which is preliminary data.</text>
</comment>
<keyword evidence="1" id="KW-0285">Flavoprotein</keyword>
<dbReference type="EMBL" id="JAATVY010000011">
    <property type="protein sequence ID" value="NJC71422.1"/>
    <property type="molecule type" value="Genomic_DNA"/>
</dbReference>